<gene>
    <name evidence="1" type="ORF">CFK38_10665</name>
</gene>
<sequence length="150" mass="16350">MAGAILHTIPQEARQAFRRITAGDFTSAPLRVAVRAAHAVLMSGDRVEPMTLGQHAQDRAFIRPQDRHRFDALVFDLHGVDGSPMAAGGLCMIPALIEATVRRRAEEYAQRVQQAVDECAADELAVVLVDQGRALEDAARRLTGEEVAPR</sequence>
<dbReference type="KEGG" id="brz:CFK38_10665"/>
<organism evidence="1 2">
    <name type="scientific">Brachybacterium vulturis</name>
    <dbReference type="NCBI Taxonomy" id="2017484"/>
    <lineage>
        <taxon>Bacteria</taxon>
        <taxon>Bacillati</taxon>
        <taxon>Actinomycetota</taxon>
        <taxon>Actinomycetes</taxon>
        <taxon>Micrococcales</taxon>
        <taxon>Dermabacteraceae</taxon>
        <taxon>Brachybacterium</taxon>
    </lineage>
</organism>
<protein>
    <submittedName>
        <fullName evidence="1">Uncharacterized protein</fullName>
    </submittedName>
</protein>
<dbReference type="RefSeq" id="WP_096803044.1">
    <property type="nucleotide sequence ID" value="NZ_CP023563.1"/>
</dbReference>
<evidence type="ECO:0000313" key="2">
    <source>
        <dbReference type="Proteomes" id="UP000218165"/>
    </source>
</evidence>
<proteinExistence type="predicted"/>
<dbReference type="AlphaFoldDB" id="A0A291GPL0"/>
<evidence type="ECO:0000313" key="1">
    <source>
        <dbReference type="EMBL" id="ATG51926.1"/>
    </source>
</evidence>
<name>A0A291GPL0_9MICO</name>
<dbReference type="InterPro" id="IPR016136">
    <property type="entry name" value="DNA_helicase_N/primase_C"/>
</dbReference>
<keyword evidence="2" id="KW-1185">Reference proteome</keyword>
<reference evidence="2" key="1">
    <citation type="submission" date="2017-09" db="EMBL/GenBank/DDBJ databases">
        <title>Brachybacterium sp. VM2412.</title>
        <authorList>
            <person name="Tak E.J."/>
            <person name="Bae J.-W."/>
        </authorList>
    </citation>
    <scope>NUCLEOTIDE SEQUENCE [LARGE SCALE GENOMIC DNA]</scope>
    <source>
        <strain evidence="2">VM2412</strain>
    </source>
</reference>
<accession>A0A291GPL0</accession>
<dbReference type="Gene3D" id="1.10.860.10">
    <property type="entry name" value="DNAb Helicase, Chain A"/>
    <property type="match status" value="1"/>
</dbReference>
<dbReference type="EMBL" id="CP023563">
    <property type="protein sequence ID" value="ATG51926.1"/>
    <property type="molecule type" value="Genomic_DNA"/>
</dbReference>
<dbReference type="Proteomes" id="UP000218165">
    <property type="component" value="Chromosome"/>
</dbReference>